<evidence type="ECO:0000256" key="1">
    <source>
        <dbReference type="SAM" id="MobiDB-lite"/>
    </source>
</evidence>
<name>H6BUN1_EXODN</name>
<accession>H6BUN1</accession>
<feature type="compositionally biased region" description="Low complexity" evidence="1">
    <location>
        <begin position="70"/>
        <end position="83"/>
    </location>
</feature>
<evidence type="ECO:0000313" key="2">
    <source>
        <dbReference type="EMBL" id="EHY54906.1"/>
    </source>
</evidence>
<organism evidence="2 3">
    <name type="scientific">Exophiala dermatitidis (strain ATCC 34100 / CBS 525.76 / NIH/UT8656)</name>
    <name type="common">Black yeast</name>
    <name type="synonym">Wangiella dermatitidis</name>
    <dbReference type="NCBI Taxonomy" id="858893"/>
    <lineage>
        <taxon>Eukaryota</taxon>
        <taxon>Fungi</taxon>
        <taxon>Dikarya</taxon>
        <taxon>Ascomycota</taxon>
        <taxon>Pezizomycotina</taxon>
        <taxon>Eurotiomycetes</taxon>
        <taxon>Chaetothyriomycetidae</taxon>
        <taxon>Chaetothyriales</taxon>
        <taxon>Herpotrichiellaceae</taxon>
        <taxon>Exophiala</taxon>
    </lineage>
</organism>
<gene>
    <name evidence="2" type="ORF">HMPREF1120_03065</name>
</gene>
<feature type="region of interest" description="Disordered" evidence="1">
    <location>
        <begin position="59"/>
        <end position="83"/>
    </location>
</feature>
<dbReference type="HOGENOM" id="CLU_2210038_0_0_1"/>
<dbReference type="InParanoid" id="H6BUN1"/>
<dbReference type="RefSeq" id="XP_009155367.1">
    <property type="nucleotide sequence ID" value="XM_009157119.1"/>
</dbReference>
<dbReference type="EMBL" id="JH226132">
    <property type="protein sequence ID" value="EHY54906.1"/>
    <property type="molecule type" value="Genomic_DNA"/>
</dbReference>
<evidence type="ECO:0000313" key="3">
    <source>
        <dbReference type="Proteomes" id="UP000007304"/>
    </source>
</evidence>
<sequence>MSRVCPGPPNYLQRIDEYVRQPLGMDGGPATTALLAENGVQARAHDSETDDTLLCTRTQKGNTEGKDRVSSSARSRGRAATTGKVINRILRTEIRIGTSIRERNPHR</sequence>
<proteinExistence type="predicted"/>
<reference evidence="2" key="1">
    <citation type="submission" date="2011-07" db="EMBL/GenBank/DDBJ databases">
        <title>The Genome Sequence of Exophiala (Wangiella) dermatitidis NIH/UT8656.</title>
        <authorList>
            <consortium name="The Broad Institute Genome Sequencing Platform"/>
            <person name="Cuomo C."/>
            <person name="Wang Z."/>
            <person name="Hunicke-Smith S."/>
            <person name="Szanislo P.J."/>
            <person name="Earl A."/>
            <person name="Young S.K."/>
            <person name="Zeng Q."/>
            <person name="Gargeya S."/>
            <person name="Fitzgerald M."/>
            <person name="Haas B."/>
            <person name="Abouelleil A."/>
            <person name="Alvarado L."/>
            <person name="Arachchi H.M."/>
            <person name="Berlin A."/>
            <person name="Brown A."/>
            <person name="Chapman S.B."/>
            <person name="Chen Z."/>
            <person name="Dunbar C."/>
            <person name="Freedman E."/>
            <person name="Gearin G."/>
            <person name="Gellesch M."/>
            <person name="Goldberg J."/>
            <person name="Griggs A."/>
            <person name="Gujja S."/>
            <person name="Heiman D."/>
            <person name="Howarth C."/>
            <person name="Larson L."/>
            <person name="Lui A."/>
            <person name="MacDonald P.J.P."/>
            <person name="Montmayeur A."/>
            <person name="Murphy C."/>
            <person name="Neiman D."/>
            <person name="Pearson M."/>
            <person name="Priest M."/>
            <person name="Roberts A."/>
            <person name="Saif S."/>
            <person name="Shea T."/>
            <person name="Shenoy N."/>
            <person name="Sisk P."/>
            <person name="Stolte C."/>
            <person name="Sykes S."/>
            <person name="Wortman J."/>
            <person name="Nusbaum C."/>
            <person name="Birren B."/>
        </authorList>
    </citation>
    <scope>NUCLEOTIDE SEQUENCE</scope>
    <source>
        <strain evidence="2">NIH/UT8656</strain>
    </source>
</reference>
<dbReference type="GeneID" id="20307704"/>
<keyword evidence="3" id="KW-1185">Reference proteome</keyword>
<dbReference type="VEuPathDB" id="FungiDB:HMPREF1120_03065"/>
<dbReference type="AlphaFoldDB" id="H6BUN1"/>
<protein>
    <submittedName>
        <fullName evidence="2">Uncharacterized protein</fullName>
    </submittedName>
</protein>
<dbReference type="Proteomes" id="UP000007304">
    <property type="component" value="Unassembled WGS sequence"/>
</dbReference>